<evidence type="ECO:0000313" key="1">
    <source>
        <dbReference type="EMBL" id="OWZ03134.1"/>
    </source>
</evidence>
<evidence type="ECO:0000313" key="2">
    <source>
        <dbReference type="Proteomes" id="UP000198211"/>
    </source>
</evidence>
<keyword evidence="2" id="KW-1185">Reference proteome</keyword>
<reference evidence="2" key="1">
    <citation type="submission" date="2017-03" db="EMBL/GenBank/DDBJ databases">
        <title>Phytopthora megakarya and P. palmivora, two closely related causual agents of cacao black pod achieved similar genome size and gene model numbers by different mechanisms.</title>
        <authorList>
            <person name="Ali S."/>
            <person name="Shao J."/>
            <person name="Larry D.J."/>
            <person name="Kronmiller B."/>
            <person name="Shen D."/>
            <person name="Strem M.D."/>
            <person name="Melnick R.L."/>
            <person name="Guiltinan M.J."/>
            <person name="Tyler B.M."/>
            <person name="Meinhardt L.W."/>
            <person name="Bailey B.A."/>
        </authorList>
    </citation>
    <scope>NUCLEOTIDE SEQUENCE [LARGE SCALE GENOMIC DNA]</scope>
    <source>
        <strain evidence="2">zdho120</strain>
    </source>
</reference>
<dbReference type="EMBL" id="NBNE01005705">
    <property type="protein sequence ID" value="OWZ03134.1"/>
    <property type="molecule type" value="Genomic_DNA"/>
</dbReference>
<gene>
    <name evidence="1" type="ORF">PHMEG_00025189</name>
</gene>
<dbReference type="AlphaFoldDB" id="A0A225VDD4"/>
<dbReference type="OrthoDB" id="129223at2759"/>
<dbReference type="Proteomes" id="UP000198211">
    <property type="component" value="Unassembled WGS sequence"/>
</dbReference>
<sequence length="140" mass="16166">FQMIESQRDPVKGKGVVTMLEAVGLMDKVMDDPERVAIIFVRVGDSESVFTRKQEISWEPPVDTEFVDIIPDISNNPAKKEALDEAQIKTLGDLREQCDGMCRSKNHLLNQCVEDYKKFEERQELTSKMLVKIPQYVWEM</sequence>
<proteinExistence type="predicted"/>
<name>A0A225VDD4_9STRA</name>
<organism evidence="1 2">
    <name type="scientific">Phytophthora megakarya</name>
    <dbReference type="NCBI Taxonomy" id="4795"/>
    <lineage>
        <taxon>Eukaryota</taxon>
        <taxon>Sar</taxon>
        <taxon>Stramenopiles</taxon>
        <taxon>Oomycota</taxon>
        <taxon>Peronosporomycetes</taxon>
        <taxon>Peronosporales</taxon>
        <taxon>Peronosporaceae</taxon>
        <taxon>Phytophthora</taxon>
    </lineage>
</organism>
<comment type="caution">
    <text evidence="1">The sequence shown here is derived from an EMBL/GenBank/DDBJ whole genome shotgun (WGS) entry which is preliminary data.</text>
</comment>
<protein>
    <submittedName>
        <fullName evidence="1">Uncharacterized protein</fullName>
    </submittedName>
</protein>
<feature type="non-terminal residue" evidence="1">
    <location>
        <position position="1"/>
    </location>
</feature>
<accession>A0A225VDD4</accession>